<evidence type="ECO:0000256" key="1">
    <source>
        <dbReference type="ARBA" id="ARBA00022801"/>
    </source>
</evidence>
<dbReference type="EMBL" id="ATFF01000006">
    <property type="protein sequence ID" value="EPF30289.1"/>
    <property type="molecule type" value="Genomic_DNA"/>
</dbReference>
<dbReference type="PANTHER" id="PTHR46470">
    <property type="entry name" value="N-ACYLNEURAMINATE-9-PHOSPHATASE"/>
    <property type="match status" value="1"/>
</dbReference>
<dbReference type="RefSeq" id="WP_016524900.1">
    <property type="nucleotide sequence ID" value="NZ_KE332518.1"/>
</dbReference>
<dbReference type="Proteomes" id="UP000014541">
    <property type="component" value="Unassembled WGS sequence"/>
</dbReference>
<name>S3L0M4_TREMA</name>
<protein>
    <submittedName>
        <fullName evidence="3">HAD hydrolase, family IA</fullName>
    </submittedName>
</protein>
<dbReference type="PATRIC" id="fig|1125699.3.peg.615"/>
<dbReference type="SFLD" id="SFLDS00003">
    <property type="entry name" value="Haloacid_Dehalogenase"/>
    <property type="match status" value="1"/>
</dbReference>
<dbReference type="Gene3D" id="3.40.50.1000">
    <property type="entry name" value="HAD superfamily/HAD-like"/>
    <property type="match status" value="1"/>
</dbReference>
<dbReference type="InterPro" id="IPR036412">
    <property type="entry name" value="HAD-like_sf"/>
</dbReference>
<evidence type="ECO:0000313" key="4">
    <source>
        <dbReference type="Proteomes" id="UP000014541"/>
    </source>
</evidence>
<dbReference type="STRING" id="1125699.HMPREF9194_00604"/>
<evidence type="ECO:0000313" key="3">
    <source>
        <dbReference type="EMBL" id="EPF30289.1"/>
    </source>
</evidence>
<organism evidence="3 4">
    <name type="scientific">Treponema maltophilum ATCC 51939</name>
    <dbReference type="NCBI Taxonomy" id="1125699"/>
    <lineage>
        <taxon>Bacteria</taxon>
        <taxon>Pseudomonadati</taxon>
        <taxon>Spirochaetota</taxon>
        <taxon>Spirochaetia</taxon>
        <taxon>Spirochaetales</taxon>
        <taxon>Treponemataceae</taxon>
        <taxon>Treponema</taxon>
    </lineage>
</organism>
<dbReference type="PROSITE" id="PS01228">
    <property type="entry name" value="COF_1"/>
    <property type="match status" value="1"/>
</dbReference>
<proteinExistence type="predicted"/>
<comment type="caution">
    <text evidence="3">The sequence shown here is derived from an EMBL/GenBank/DDBJ whole genome shotgun (WGS) entry which is preliminary data.</text>
</comment>
<gene>
    <name evidence="3" type="ORF">HMPREF9194_00604</name>
</gene>
<dbReference type="SFLD" id="SFLDG01129">
    <property type="entry name" value="C1.5:_HAD__Beta-PGM__Phosphata"/>
    <property type="match status" value="1"/>
</dbReference>
<dbReference type="HOGENOM" id="CLU_1282734_0_0_12"/>
<dbReference type="SUPFAM" id="SSF56784">
    <property type="entry name" value="HAD-like"/>
    <property type="match status" value="1"/>
</dbReference>
<dbReference type="Gene3D" id="1.10.150.520">
    <property type="match status" value="1"/>
</dbReference>
<reference evidence="3 4" key="1">
    <citation type="submission" date="2013-04" db="EMBL/GenBank/DDBJ databases">
        <title>The Genome Sequence of Treponema maltophilum ATCC 51939.</title>
        <authorList>
            <consortium name="The Broad Institute Genomics Platform"/>
            <person name="Earl A."/>
            <person name="Ward D."/>
            <person name="Feldgarden M."/>
            <person name="Gevers D."/>
            <person name="Leonetti C."/>
            <person name="Blanton J.M."/>
            <person name="Dewhirst F.E."/>
            <person name="Izard J."/>
            <person name="Walker B."/>
            <person name="Young S."/>
            <person name="Zeng Q."/>
            <person name="Gargeya S."/>
            <person name="Fitzgerald M."/>
            <person name="Haas B."/>
            <person name="Abouelleil A."/>
            <person name="Allen A.W."/>
            <person name="Alvarado L."/>
            <person name="Arachchi H.M."/>
            <person name="Berlin A.M."/>
            <person name="Chapman S.B."/>
            <person name="Gainer-Dewar J."/>
            <person name="Goldberg J."/>
            <person name="Griggs A."/>
            <person name="Gujja S."/>
            <person name="Hansen M."/>
            <person name="Howarth C."/>
            <person name="Imamovic A."/>
            <person name="Ireland A."/>
            <person name="Larimer J."/>
            <person name="McCowan C."/>
            <person name="Murphy C."/>
            <person name="Pearson M."/>
            <person name="Poon T.W."/>
            <person name="Priest M."/>
            <person name="Roberts A."/>
            <person name="Saif S."/>
            <person name="Shea T."/>
            <person name="Sisk P."/>
            <person name="Sykes S."/>
            <person name="Wortman J."/>
            <person name="Nusbaum C."/>
            <person name="Birren B."/>
        </authorList>
    </citation>
    <scope>NUCLEOTIDE SEQUENCE [LARGE SCALE GENOMIC DNA]</scope>
    <source>
        <strain evidence="3 4">ATCC 51939</strain>
    </source>
</reference>
<dbReference type="eggNOG" id="COG0637">
    <property type="taxonomic scope" value="Bacteria"/>
</dbReference>
<sequence length="215" mass="23711">MTVYGIPEKPAAIIFDIDGTLYTNEEYIQNQIDSQIRRFAETRGLEGLKARNMIFSYRDEWAKLNGGKRPSLGNVLKDLGVPISETIEWRKELIHPERYLSADKKLAETLAVLAASYKLVCLTNNPVSVGRKTLEVLGADPFISGIIGLDTCGISKPDQKSFELAAKRAEASVDRCISVGDRYDIDLAVPVETGMGAILVNGVHDVYELPAILKK</sequence>
<dbReference type="GO" id="GO:0016787">
    <property type="term" value="F:hydrolase activity"/>
    <property type="evidence" value="ECO:0007669"/>
    <property type="project" value="UniProtKB-KW"/>
</dbReference>
<dbReference type="OrthoDB" id="358703at2"/>
<evidence type="ECO:0000256" key="2">
    <source>
        <dbReference type="ARBA" id="ARBA00022842"/>
    </source>
</evidence>
<keyword evidence="1 3" id="KW-0378">Hydrolase</keyword>
<keyword evidence="2" id="KW-0460">Magnesium</keyword>
<dbReference type="AlphaFoldDB" id="S3L0M4"/>
<keyword evidence="4" id="KW-1185">Reference proteome</keyword>
<dbReference type="Pfam" id="PF00702">
    <property type="entry name" value="Hydrolase"/>
    <property type="match status" value="1"/>
</dbReference>
<dbReference type="InterPro" id="IPR023214">
    <property type="entry name" value="HAD_sf"/>
</dbReference>
<dbReference type="InterPro" id="IPR051400">
    <property type="entry name" value="HAD-like_hydrolase"/>
</dbReference>
<accession>S3L0M4</accession>